<dbReference type="InterPro" id="IPR052200">
    <property type="entry name" value="Protoporphyrinogen_IX_DH"/>
</dbReference>
<dbReference type="Proteomes" id="UP000198833">
    <property type="component" value="Unassembled WGS sequence"/>
</dbReference>
<protein>
    <submittedName>
        <fullName evidence="2">Protoporphyrinogen IX oxidase, menaquinone-dependent (Flavodoxin domain)</fullName>
    </submittedName>
</protein>
<dbReference type="EMBL" id="FOEN01000002">
    <property type="protein sequence ID" value="SEP79860.1"/>
    <property type="molecule type" value="Genomic_DNA"/>
</dbReference>
<dbReference type="STRING" id="89093.SAMN04488558_10270"/>
<dbReference type="InterPro" id="IPR029039">
    <property type="entry name" value="Flavoprotein-like_sf"/>
</dbReference>
<dbReference type="InterPro" id="IPR026816">
    <property type="entry name" value="Flavodoxin_dom"/>
</dbReference>
<proteinExistence type="predicted"/>
<dbReference type="GO" id="GO:0006783">
    <property type="term" value="P:heme biosynthetic process"/>
    <property type="evidence" value="ECO:0007669"/>
    <property type="project" value="TreeGrafter"/>
</dbReference>
<keyword evidence="3" id="KW-1185">Reference proteome</keyword>
<dbReference type="GO" id="GO:0010181">
    <property type="term" value="F:FMN binding"/>
    <property type="evidence" value="ECO:0007669"/>
    <property type="project" value="TreeGrafter"/>
</dbReference>
<accession>A0A1H9AT24</accession>
<evidence type="ECO:0000313" key="2">
    <source>
        <dbReference type="EMBL" id="SEP79860.1"/>
    </source>
</evidence>
<gene>
    <name evidence="2" type="ORF">SAMN04488558_10270</name>
</gene>
<organism evidence="2 3">
    <name type="scientific">Ignavigranum ruoffiae</name>
    <dbReference type="NCBI Taxonomy" id="89093"/>
    <lineage>
        <taxon>Bacteria</taxon>
        <taxon>Bacillati</taxon>
        <taxon>Bacillota</taxon>
        <taxon>Bacilli</taxon>
        <taxon>Lactobacillales</taxon>
        <taxon>Aerococcaceae</taxon>
        <taxon>Ignavigranum</taxon>
    </lineage>
</organism>
<dbReference type="OrthoDB" id="2146857at2"/>
<sequence length="175" mass="20580">MKAIVIYQTKYGSCRQYAEWISEALDCILVKADQVQAVNVSDYDLMIFGAPIYAGRIDHHQFFDLNPAAKLIIFTVGMVNPDEINFEPYLQRNFPPQVIERAKFFHFRGALNFADLSWYHKLLLWAMKKFHLDKMEFEELKPEERVILEAYGKSTSYLDRSSIQPLIDYVRRMDV</sequence>
<dbReference type="Gene3D" id="3.40.50.360">
    <property type="match status" value="1"/>
</dbReference>
<dbReference type="SUPFAM" id="SSF52218">
    <property type="entry name" value="Flavoproteins"/>
    <property type="match status" value="1"/>
</dbReference>
<evidence type="ECO:0000313" key="3">
    <source>
        <dbReference type="Proteomes" id="UP000198833"/>
    </source>
</evidence>
<name>A0A1H9AT24_9LACT</name>
<dbReference type="PANTHER" id="PTHR38030">
    <property type="entry name" value="PROTOPORPHYRINOGEN IX DEHYDROGENASE [MENAQUINONE]"/>
    <property type="match status" value="1"/>
</dbReference>
<reference evidence="2 3" key="1">
    <citation type="submission" date="2016-10" db="EMBL/GenBank/DDBJ databases">
        <authorList>
            <person name="de Groot N.N."/>
        </authorList>
    </citation>
    <scope>NUCLEOTIDE SEQUENCE [LARGE SCALE GENOMIC DNA]</scope>
    <source>
        <strain evidence="2 3">DSM 15695</strain>
    </source>
</reference>
<evidence type="ECO:0000259" key="1">
    <source>
        <dbReference type="Pfam" id="PF12724"/>
    </source>
</evidence>
<dbReference type="Pfam" id="PF12724">
    <property type="entry name" value="Flavodoxin_5"/>
    <property type="match status" value="1"/>
</dbReference>
<dbReference type="AlphaFoldDB" id="A0A1H9AT24"/>
<dbReference type="GO" id="GO:0070819">
    <property type="term" value="F:menaquinone-dependent protoporphyrinogen oxidase activity"/>
    <property type="evidence" value="ECO:0007669"/>
    <property type="project" value="TreeGrafter"/>
</dbReference>
<dbReference type="PANTHER" id="PTHR38030:SF2">
    <property type="entry name" value="PROTOPORPHYRINOGEN IX DEHYDROGENASE [QUINONE]"/>
    <property type="match status" value="1"/>
</dbReference>
<dbReference type="RefSeq" id="WP_092570452.1">
    <property type="nucleotide sequence ID" value="NZ_CP149446.1"/>
</dbReference>
<feature type="domain" description="Flavodoxin" evidence="1">
    <location>
        <begin position="4"/>
        <end position="132"/>
    </location>
</feature>